<reference evidence="1 2" key="1">
    <citation type="submission" date="2024-07" db="EMBL/GenBank/DDBJ databases">
        <title>Enhanced genomic and transcriptomic resources for Trichinella pseudospiralis and T. spiralis underpin the discovery of pronounced molecular differences between stages and species.</title>
        <authorList>
            <person name="Pasi K.K."/>
            <person name="La Rosa G."/>
            <person name="Gomez-Morales M.A."/>
            <person name="Tosini F."/>
            <person name="Sumanam S."/>
            <person name="Young N.D."/>
            <person name="Chang B.C."/>
            <person name="Robin G.B."/>
        </authorList>
    </citation>
    <scope>NUCLEOTIDE SEQUENCE [LARGE SCALE GENOMIC DNA]</scope>
    <source>
        <strain evidence="1">ISS534</strain>
    </source>
</reference>
<comment type="caution">
    <text evidence="1">The sequence shown here is derived from an EMBL/GenBank/DDBJ whole genome shotgun (WGS) entry which is preliminary data.</text>
</comment>
<dbReference type="EMBL" id="JBEUSY010000038">
    <property type="protein sequence ID" value="KAL1246055.1"/>
    <property type="molecule type" value="Genomic_DNA"/>
</dbReference>
<protein>
    <submittedName>
        <fullName evidence="1">Crossover junction endodeoxyribonuclease RuvC</fullName>
    </submittedName>
</protein>
<keyword evidence="2" id="KW-1185">Reference proteome</keyword>
<evidence type="ECO:0000313" key="1">
    <source>
        <dbReference type="EMBL" id="KAL1246055.1"/>
    </source>
</evidence>
<proteinExistence type="predicted"/>
<dbReference type="PROSITE" id="PS51257">
    <property type="entry name" value="PROKAR_LIPOPROTEIN"/>
    <property type="match status" value="1"/>
</dbReference>
<accession>A0ABR3L0W0</accession>
<gene>
    <name evidence="1" type="ORF">TSPI_08643</name>
</gene>
<name>A0ABR3L0W0_TRISP</name>
<evidence type="ECO:0000313" key="2">
    <source>
        <dbReference type="Proteomes" id="UP001558632"/>
    </source>
</evidence>
<sequence>MMRISACFSLDRHSPCVLYICVLASGCTCETSVPNTEWKVKCTRCQVHFTFRSDFRLSVVKERSITLMVVTFKVLGTLKREECGS</sequence>
<dbReference type="Proteomes" id="UP001558632">
    <property type="component" value="Unassembled WGS sequence"/>
</dbReference>
<organism evidence="1 2">
    <name type="scientific">Trichinella spiralis</name>
    <name type="common">Trichina worm</name>
    <dbReference type="NCBI Taxonomy" id="6334"/>
    <lineage>
        <taxon>Eukaryota</taxon>
        <taxon>Metazoa</taxon>
        <taxon>Ecdysozoa</taxon>
        <taxon>Nematoda</taxon>
        <taxon>Enoplea</taxon>
        <taxon>Dorylaimia</taxon>
        <taxon>Trichinellida</taxon>
        <taxon>Trichinellidae</taxon>
        <taxon>Trichinella</taxon>
    </lineage>
</organism>